<gene>
    <name evidence="2" type="ORF">J2045_000562</name>
</gene>
<evidence type="ECO:0000313" key="3">
    <source>
        <dbReference type="Proteomes" id="UP001238496"/>
    </source>
</evidence>
<comment type="caution">
    <text evidence="2">The sequence shown here is derived from an EMBL/GenBank/DDBJ whole genome shotgun (WGS) entry which is preliminary data.</text>
</comment>
<feature type="chain" id="PRO_5045842300" evidence="1">
    <location>
        <begin position="18"/>
        <end position="244"/>
    </location>
</feature>
<sequence>MRLAAIVLSAFALPLHAETIPVFTPGDEGRPFVDVYASGLYSASCVEGAGCTCAAMPLDRGGVAVALGLESVAADVQGVWDSPASDHSLTNETAEALHARFGGSGYCPQTTLEPHDGQWRDSKPIHISVQCGPVGEMLRQVLADQKIVTAAIVWNGVFSSETVQTAFMAADPDPEYTPHAFKDITPVESVGTAQAMTEMGPVTSTGRMQLLTPNLFAVDWEVKGMTEVGACNWSTRHLVTRVGK</sequence>
<proteinExistence type="predicted"/>
<keyword evidence="3" id="KW-1185">Reference proteome</keyword>
<feature type="signal peptide" evidence="1">
    <location>
        <begin position="1"/>
        <end position="17"/>
    </location>
</feature>
<dbReference type="RefSeq" id="WP_307369158.1">
    <property type="nucleotide sequence ID" value="NZ_JAUSUW010000001.1"/>
</dbReference>
<organism evidence="2 3">
    <name type="scientific">Peteryoungia aggregata LMG 23059</name>
    <dbReference type="NCBI Taxonomy" id="1368425"/>
    <lineage>
        <taxon>Bacteria</taxon>
        <taxon>Pseudomonadati</taxon>
        <taxon>Pseudomonadota</taxon>
        <taxon>Alphaproteobacteria</taxon>
        <taxon>Hyphomicrobiales</taxon>
        <taxon>Rhizobiaceae</taxon>
        <taxon>Peteryoungia</taxon>
    </lineage>
</organism>
<accession>A0ABU0G2J9</accession>
<protein>
    <submittedName>
        <fullName evidence="2">Uncharacterized protein</fullName>
    </submittedName>
</protein>
<evidence type="ECO:0000256" key="1">
    <source>
        <dbReference type="SAM" id="SignalP"/>
    </source>
</evidence>
<dbReference type="Proteomes" id="UP001238496">
    <property type="component" value="Unassembled WGS sequence"/>
</dbReference>
<dbReference type="EMBL" id="JAUSUW010000001">
    <property type="protein sequence ID" value="MDQ0419552.1"/>
    <property type="molecule type" value="Genomic_DNA"/>
</dbReference>
<evidence type="ECO:0000313" key="2">
    <source>
        <dbReference type="EMBL" id="MDQ0419552.1"/>
    </source>
</evidence>
<keyword evidence="1" id="KW-0732">Signal</keyword>
<name>A0ABU0G2J9_9HYPH</name>
<reference evidence="2 3" key="1">
    <citation type="submission" date="2023-07" db="EMBL/GenBank/DDBJ databases">
        <title>Genomic Encyclopedia of Type Strains, Phase IV (KMG-IV): sequencing the most valuable type-strain genomes for metagenomic binning, comparative biology and taxonomic classification.</title>
        <authorList>
            <person name="Goeker M."/>
        </authorList>
    </citation>
    <scope>NUCLEOTIDE SEQUENCE [LARGE SCALE GENOMIC DNA]</scope>
    <source>
        <strain evidence="2 3">DSM 1111</strain>
    </source>
</reference>